<evidence type="ECO:0000313" key="4">
    <source>
        <dbReference type="Proteomes" id="UP000605086"/>
    </source>
</evidence>
<name>A0ABX2KBP9_9PROT</name>
<dbReference type="InterPro" id="IPR029032">
    <property type="entry name" value="AhpD-like"/>
</dbReference>
<sequence>METSSRRFTAHNSRLRRERARASRGTPTPHLREGHMDRQADRQAIYQEITDIFGLVPSFFKELPDTTIEAEWRLFKAVQVDDGPIPQKYRELIGLGIAAVMKCRYCAFYHTALAKLFGATQDEIEAAVHYAKSSAGWSAYLNGMQVDYDTFTREVDQACDHVRSQMSQQQRAA</sequence>
<feature type="compositionally biased region" description="Polar residues" evidence="1">
    <location>
        <begin position="1"/>
        <end position="12"/>
    </location>
</feature>
<dbReference type="SUPFAM" id="SSF69118">
    <property type="entry name" value="AhpD-like"/>
    <property type="match status" value="1"/>
</dbReference>
<accession>A0ABX2KBP9</accession>
<protein>
    <submittedName>
        <fullName evidence="3">Carboxymuconolactone decarboxylase family protein</fullName>
    </submittedName>
</protein>
<evidence type="ECO:0000313" key="3">
    <source>
        <dbReference type="EMBL" id="NUB00589.1"/>
    </source>
</evidence>
<dbReference type="InterPro" id="IPR003779">
    <property type="entry name" value="CMD-like"/>
</dbReference>
<keyword evidence="4" id="KW-1185">Reference proteome</keyword>
<dbReference type="Gene3D" id="1.20.1290.10">
    <property type="entry name" value="AhpD-like"/>
    <property type="match status" value="1"/>
</dbReference>
<dbReference type="InterPro" id="IPR004675">
    <property type="entry name" value="AhpD_core"/>
</dbReference>
<dbReference type="Pfam" id="PF02627">
    <property type="entry name" value="CMD"/>
    <property type="match status" value="1"/>
</dbReference>
<reference evidence="3 4" key="1">
    <citation type="submission" date="2019-10" db="EMBL/GenBank/DDBJ databases">
        <title>Genome sequence of Azospirillum melinis.</title>
        <authorList>
            <person name="Ambrosini A."/>
            <person name="Sant'Anna F.H."/>
            <person name="Cassan F.D."/>
            <person name="Souza E.M."/>
            <person name="Passaglia L.M.P."/>
        </authorList>
    </citation>
    <scope>NUCLEOTIDE SEQUENCE [LARGE SCALE GENOMIC DNA]</scope>
    <source>
        <strain evidence="3 4">TMCY0552</strain>
    </source>
</reference>
<feature type="region of interest" description="Disordered" evidence="1">
    <location>
        <begin position="1"/>
        <end position="37"/>
    </location>
</feature>
<evidence type="ECO:0000259" key="2">
    <source>
        <dbReference type="Pfam" id="PF02627"/>
    </source>
</evidence>
<evidence type="ECO:0000256" key="1">
    <source>
        <dbReference type="SAM" id="MobiDB-lite"/>
    </source>
</evidence>
<gene>
    <name evidence="3" type="ORF">GBZ48_14970</name>
</gene>
<dbReference type="NCBIfam" id="TIGR00778">
    <property type="entry name" value="ahpD_dom"/>
    <property type="match status" value="1"/>
</dbReference>
<feature type="domain" description="Carboxymuconolactone decarboxylase-like" evidence="2">
    <location>
        <begin position="77"/>
        <end position="145"/>
    </location>
</feature>
<comment type="caution">
    <text evidence="3">The sequence shown here is derived from an EMBL/GenBank/DDBJ whole genome shotgun (WGS) entry which is preliminary data.</text>
</comment>
<organism evidence="3 4">
    <name type="scientific">Azospirillum melinis</name>
    <dbReference type="NCBI Taxonomy" id="328839"/>
    <lineage>
        <taxon>Bacteria</taxon>
        <taxon>Pseudomonadati</taxon>
        <taxon>Pseudomonadota</taxon>
        <taxon>Alphaproteobacteria</taxon>
        <taxon>Rhodospirillales</taxon>
        <taxon>Azospirillaceae</taxon>
        <taxon>Azospirillum</taxon>
    </lineage>
</organism>
<proteinExistence type="predicted"/>
<dbReference type="Proteomes" id="UP000605086">
    <property type="component" value="Unassembled WGS sequence"/>
</dbReference>
<dbReference type="EMBL" id="WHOS01000017">
    <property type="protein sequence ID" value="NUB00589.1"/>
    <property type="molecule type" value="Genomic_DNA"/>
</dbReference>